<name>A0A1F6DE78_9BACT</name>
<protein>
    <submittedName>
        <fullName evidence="2">Uncharacterized protein</fullName>
    </submittedName>
</protein>
<evidence type="ECO:0000313" key="3">
    <source>
        <dbReference type="Proteomes" id="UP000176377"/>
    </source>
</evidence>
<evidence type="ECO:0000313" key="2">
    <source>
        <dbReference type="EMBL" id="OGG59729.1"/>
    </source>
</evidence>
<organism evidence="2 3">
    <name type="scientific">Candidatus Kaiserbacteria bacterium RIFCSPHIGHO2_01_FULL_56_24</name>
    <dbReference type="NCBI Taxonomy" id="1798487"/>
    <lineage>
        <taxon>Bacteria</taxon>
        <taxon>Candidatus Kaiseribacteriota</taxon>
    </lineage>
</organism>
<feature type="transmembrane region" description="Helical" evidence="1">
    <location>
        <begin position="75"/>
        <end position="99"/>
    </location>
</feature>
<dbReference type="Proteomes" id="UP000176377">
    <property type="component" value="Unassembled WGS sequence"/>
</dbReference>
<proteinExistence type="predicted"/>
<feature type="transmembrane region" description="Helical" evidence="1">
    <location>
        <begin position="6"/>
        <end position="25"/>
    </location>
</feature>
<sequence>MIKNPYANAVLAALYIVAIVLFINYGTQFAREKPDTILIPMAMLSLFVLSAALMGLLFLLQPVLMYLDGKKKDAVSFFLTTLGTFAGITVVVFAAALLIH</sequence>
<comment type="caution">
    <text evidence="2">The sequence shown here is derived from an EMBL/GenBank/DDBJ whole genome shotgun (WGS) entry which is preliminary data.</text>
</comment>
<keyword evidence="1" id="KW-0472">Membrane</keyword>
<keyword evidence="1" id="KW-0812">Transmembrane</keyword>
<gene>
    <name evidence="2" type="ORF">A2765_04030</name>
</gene>
<keyword evidence="1" id="KW-1133">Transmembrane helix</keyword>
<accession>A0A1F6DE78</accession>
<feature type="transmembrane region" description="Helical" evidence="1">
    <location>
        <begin position="37"/>
        <end position="60"/>
    </location>
</feature>
<dbReference type="EMBL" id="MFLA01000016">
    <property type="protein sequence ID" value="OGG59729.1"/>
    <property type="molecule type" value="Genomic_DNA"/>
</dbReference>
<reference evidence="2 3" key="1">
    <citation type="journal article" date="2016" name="Nat. Commun.">
        <title>Thousands of microbial genomes shed light on interconnected biogeochemical processes in an aquifer system.</title>
        <authorList>
            <person name="Anantharaman K."/>
            <person name="Brown C.T."/>
            <person name="Hug L.A."/>
            <person name="Sharon I."/>
            <person name="Castelle C.J."/>
            <person name="Probst A.J."/>
            <person name="Thomas B.C."/>
            <person name="Singh A."/>
            <person name="Wilkins M.J."/>
            <person name="Karaoz U."/>
            <person name="Brodie E.L."/>
            <person name="Williams K.H."/>
            <person name="Hubbard S.S."/>
            <person name="Banfield J.F."/>
        </authorList>
    </citation>
    <scope>NUCLEOTIDE SEQUENCE [LARGE SCALE GENOMIC DNA]</scope>
</reference>
<evidence type="ECO:0000256" key="1">
    <source>
        <dbReference type="SAM" id="Phobius"/>
    </source>
</evidence>
<dbReference type="AlphaFoldDB" id="A0A1F6DE78"/>